<dbReference type="Gene3D" id="1.20.140.10">
    <property type="entry name" value="Butyryl-CoA Dehydrogenase, subunit A, domain 3"/>
    <property type="match status" value="1"/>
</dbReference>
<dbReference type="PROSITE" id="PS00072">
    <property type="entry name" value="ACYL_COA_DH_1"/>
    <property type="match status" value="1"/>
</dbReference>
<evidence type="ECO:0000259" key="8">
    <source>
        <dbReference type="Pfam" id="PF02770"/>
    </source>
</evidence>
<dbReference type="Pfam" id="PF02770">
    <property type="entry name" value="Acyl-CoA_dh_M"/>
    <property type="match status" value="1"/>
</dbReference>
<evidence type="ECO:0000259" key="9">
    <source>
        <dbReference type="Pfam" id="PF02771"/>
    </source>
</evidence>
<dbReference type="Pfam" id="PF02771">
    <property type="entry name" value="Acyl-CoA_dh_N"/>
    <property type="match status" value="1"/>
</dbReference>
<dbReference type="SUPFAM" id="SSF56645">
    <property type="entry name" value="Acyl-CoA dehydrogenase NM domain-like"/>
    <property type="match status" value="1"/>
</dbReference>
<dbReference type="InterPro" id="IPR046373">
    <property type="entry name" value="Acyl-CoA_Oxase/DH_mid-dom_sf"/>
</dbReference>
<dbReference type="EMBL" id="QXHD01000004">
    <property type="protein sequence ID" value="NEZ60764.1"/>
    <property type="molecule type" value="Genomic_DNA"/>
</dbReference>
<dbReference type="Gene3D" id="2.40.110.10">
    <property type="entry name" value="Butyryl-CoA Dehydrogenase, subunit A, domain 2"/>
    <property type="match status" value="1"/>
</dbReference>
<keyword evidence="5 6" id="KW-0560">Oxidoreductase</keyword>
<dbReference type="InterPro" id="IPR006091">
    <property type="entry name" value="Acyl-CoA_Oxase/DH_mid-dom"/>
</dbReference>
<dbReference type="AlphaFoldDB" id="A0A6M0RX21"/>
<dbReference type="GO" id="GO:0050660">
    <property type="term" value="F:flavin adenine dinucleotide binding"/>
    <property type="evidence" value="ECO:0007669"/>
    <property type="project" value="InterPro"/>
</dbReference>
<comment type="cofactor">
    <cofactor evidence="1 6">
        <name>FAD</name>
        <dbReference type="ChEBI" id="CHEBI:57692"/>
    </cofactor>
</comment>
<dbReference type="PANTHER" id="PTHR43884">
    <property type="entry name" value="ACYL-COA DEHYDROGENASE"/>
    <property type="match status" value="1"/>
</dbReference>
<evidence type="ECO:0000256" key="6">
    <source>
        <dbReference type="RuleBase" id="RU362125"/>
    </source>
</evidence>
<evidence type="ECO:0000256" key="5">
    <source>
        <dbReference type="ARBA" id="ARBA00023002"/>
    </source>
</evidence>
<comment type="caution">
    <text evidence="10">The sequence shown here is derived from an EMBL/GenBank/DDBJ whole genome shotgun (WGS) entry which is preliminary data.</text>
</comment>
<dbReference type="Gene3D" id="1.10.540.10">
    <property type="entry name" value="Acyl-CoA dehydrogenase/oxidase, N-terminal domain"/>
    <property type="match status" value="1"/>
</dbReference>
<evidence type="ECO:0000256" key="4">
    <source>
        <dbReference type="ARBA" id="ARBA00022827"/>
    </source>
</evidence>
<dbReference type="InterPro" id="IPR009075">
    <property type="entry name" value="AcylCo_DH/oxidase_C"/>
</dbReference>
<evidence type="ECO:0000313" key="10">
    <source>
        <dbReference type="EMBL" id="NEZ60764.1"/>
    </source>
</evidence>
<dbReference type="InterPro" id="IPR009100">
    <property type="entry name" value="AcylCoA_DH/oxidase_NM_dom_sf"/>
</dbReference>
<gene>
    <name evidence="10" type="ORF">DXZ20_35020</name>
</gene>
<reference evidence="10 11" key="1">
    <citation type="journal article" date="2020" name="Microb. Ecol.">
        <title>Ecogenomics of the Marine Benthic Filamentous Cyanobacterium Adonisia.</title>
        <authorList>
            <person name="Walter J.M."/>
            <person name="Coutinho F.H."/>
            <person name="Leomil L."/>
            <person name="Hargreaves P.I."/>
            <person name="Campeao M.E."/>
            <person name="Vieira V.V."/>
            <person name="Silva B.S."/>
            <person name="Fistarol G.O."/>
            <person name="Salomon P.S."/>
            <person name="Sawabe T."/>
            <person name="Mino S."/>
            <person name="Hosokawa M."/>
            <person name="Miyashita H."/>
            <person name="Maruyama F."/>
            <person name="van Verk M.C."/>
            <person name="Dutilh B.E."/>
            <person name="Thompson C.C."/>
            <person name="Thompson F.L."/>
        </authorList>
    </citation>
    <scope>NUCLEOTIDE SEQUENCE [LARGE SCALE GENOMIC DNA]</scope>
    <source>
        <strain evidence="10 11">CCMR0081</strain>
    </source>
</reference>
<organism evidence="10 11">
    <name type="scientific">Adonisia turfae CCMR0081</name>
    <dbReference type="NCBI Taxonomy" id="2292702"/>
    <lineage>
        <taxon>Bacteria</taxon>
        <taxon>Bacillati</taxon>
        <taxon>Cyanobacteriota</taxon>
        <taxon>Adonisia</taxon>
        <taxon>Adonisia turfae</taxon>
    </lineage>
</organism>
<dbReference type="InterPro" id="IPR036250">
    <property type="entry name" value="AcylCo_DH-like_C"/>
</dbReference>
<keyword evidence="3 6" id="KW-0285">Flavoprotein</keyword>
<dbReference type="FunFam" id="1.20.140.10:FF:000001">
    <property type="entry name" value="Acyl-CoA dehydrogenase"/>
    <property type="match status" value="1"/>
</dbReference>
<feature type="domain" description="Acyl-CoA oxidase/dehydrogenase middle" evidence="8">
    <location>
        <begin position="127"/>
        <end position="220"/>
    </location>
</feature>
<dbReference type="Pfam" id="PF00441">
    <property type="entry name" value="Acyl-CoA_dh_1"/>
    <property type="match status" value="1"/>
</dbReference>
<dbReference type="InterPro" id="IPR006089">
    <property type="entry name" value="Acyl-CoA_DH_CS"/>
</dbReference>
<evidence type="ECO:0000256" key="1">
    <source>
        <dbReference type="ARBA" id="ARBA00001974"/>
    </source>
</evidence>
<evidence type="ECO:0000256" key="2">
    <source>
        <dbReference type="ARBA" id="ARBA00009347"/>
    </source>
</evidence>
<dbReference type="PANTHER" id="PTHR43884:SF12">
    <property type="entry name" value="ISOVALERYL-COA DEHYDROGENASE, MITOCHONDRIAL-RELATED"/>
    <property type="match status" value="1"/>
</dbReference>
<dbReference type="RefSeq" id="WP_163703113.1">
    <property type="nucleotide sequence ID" value="NZ_QXHD01000004.1"/>
</dbReference>
<protein>
    <submittedName>
        <fullName evidence="10">Acyl-CoA dehydrogenase</fullName>
    </submittedName>
</protein>
<dbReference type="GO" id="GO:0003995">
    <property type="term" value="F:acyl-CoA dehydrogenase activity"/>
    <property type="evidence" value="ECO:0007669"/>
    <property type="project" value="InterPro"/>
</dbReference>
<name>A0A6M0RX21_9CYAN</name>
<comment type="similarity">
    <text evidence="2 6">Belongs to the acyl-CoA dehydrogenase family.</text>
</comment>
<dbReference type="SUPFAM" id="SSF47203">
    <property type="entry name" value="Acyl-CoA dehydrogenase C-terminal domain-like"/>
    <property type="match status" value="1"/>
</dbReference>
<feature type="domain" description="Acyl-CoA dehydrogenase/oxidase C-terminal" evidence="7">
    <location>
        <begin position="232"/>
        <end position="380"/>
    </location>
</feature>
<feature type="domain" description="Acyl-CoA dehydrogenase/oxidase N-terminal" evidence="9">
    <location>
        <begin position="6"/>
        <end position="121"/>
    </location>
</feature>
<dbReference type="Proteomes" id="UP000481033">
    <property type="component" value="Unassembled WGS sequence"/>
</dbReference>
<accession>A0A6M0RX21</accession>
<keyword evidence="11" id="KW-1185">Reference proteome</keyword>
<evidence type="ECO:0000256" key="3">
    <source>
        <dbReference type="ARBA" id="ARBA00022630"/>
    </source>
</evidence>
<evidence type="ECO:0000259" key="7">
    <source>
        <dbReference type="Pfam" id="PF00441"/>
    </source>
</evidence>
<dbReference type="InterPro" id="IPR037069">
    <property type="entry name" value="AcylCoA_DH/ox_N_sf"/>
</dbReference>
<sequence>MDFSWSDEQLAFKNRVIQFAQKNLNGDMVERDYHGKFSWENWKKCAEFGIQGMCMPEDYSGSPALDIMTAVLAMEALGYGCEDNGLTLGLNAQMWTVQILLQQFGTDDQKQRYLPRLCRGEWIGVHALSEPNAGSDVYSLKTHAQKCDGGYMLNGSKKFVTCAPICDLALVFATIDPSLGKWGVTAFLVERTAAGFSTGPVKEKMGLRTVPFGEIFFEDCFVPEEDRLGPEGAGFSFSHSSLEYDRCFNLASELGTMERQLEKTVEYAKAREQYGQPIGKFQSVSNRVADMKLRLETARLLLYKVAWLKERGQPAMLEAALLKLYLSECFVASGLDAVRIHGGNGYLTEYGVERDLRDAIGGVIYAGTSDIQRNIIARSLGL</sequence>
<evidence type="ECO:0000313" key="11">
    <source>
        <dbReference type="Proteomes" id="UP000481033"/>
    </source>
</evidence>
<proteinExistence type="inferred from homology"/>
<keyword evidence="4 6" id="KW-0274">FAD</keyword>
<dbReference type="InterPro" id="IPR013786">
    <property type="entry name" value="AcylCoA_DH/ox_N"/>
</dbReference>